<accession>A0A8S5R4Q5</accession>
<feature type="coiled-coil region" evidence="1">
    <location>
        <begin position="62"/>
        <end position="152"/>
    </location>
</feature>
<dbReference type="EMBL" id="BK015808">
    <property type="protein sequence ID" value="DAE26099.1"/>
    <property type="molecule type" value="Genomic_DNA"/>
</dbReference>
<proteinExistence type="predicted"/>
<protein>
    <submittedName>
        <fullName evidence="2">Tail tape measure</fullName>
    </submittedName>
</protein>
<evidence type="ECO:0000256" key="1">
    <source>
        <dbReference type="SAM" id="Coils"/>
    </source>
</evidence>
<sequence length="649" mass="69364">MPNINTKFSLSGEKEYKAAISQIGDGMRVLNSEMRKVESEYIKNADSVDALRAKSDVFSKKIGEQKEKIEITRKALEQATKAQEAANEKFQKAKDVLDKGSDEYKRLAQGVETATKKAQGWQVSLNNAEAELNKMNAELEENNDALEKAGANGTKFQQAMEKVKDSVAKAKEEGTGAKGIFANLKESFANGKGEAVGLGDAIGGAADKLGVQLPEGASKALNSLNGINAGTAAAVGGFAALIAAVVKAEKKLMSITKESAEYAKEVKTLASVTGQSTEQIQEFQYASDMIGVSYDRVKDSLKEITNKMQEAQNGSEDTAGAFKTLGVEIENTDGSLRSADSVFYDVIDSLGNMHNQAQRDALAMDLMSESAQELNPLIEVGSEGLKQYTDEAHEMGYVLDNEAIAALTATDTAQQKLLKTQEAVTKQISAEYAPYMTEALGDTADFIQKIGKAFVESGVVDKFGSILSSATQILEPLGDLTVAVLPALDAALKPIATTMALIADTTNLLVGLLTLNGDKIRTALGLNISSGQLSNMQQLQYKGALSSGMSYVSGTGYTGTGGYMGADGKWHQNAAGTDNFIGGVTWVGENGPEPVWLPQGSRIGTNQEGRSLSGGDTYNFYVQANEIREIDDFIRRMKNQRRVARMGVT</sequence>
<reference evidence="2" key="1">
    <citation type="journal article" date="2021" name="Proc. Natl. Acad. Sci. U.S.A.">
        <title>A Catalog of Tens of Thousands of Viruses from Human Metagenomes Reveals Hidden Associations with Chronic Diseases.</title>
        <authorList>
            <person name="Tisza M.J."/>
            <person name="Buck C.B."/>
        </authorList>
    </citation>
    <scope>NUCLEOTIDE SEQUENCE</scope>
    <source>
        <strain evidence="2">Ctj7819</strain>
    </source>
</reference>
<keyword evidence="1" id="KW-0175">Coiled coil</keyword>
<organism evidence="2">
    <name type="scientific">Siphoviridae sp. ctj7819</name>
    <dbReference type="NCBI Taxonomy" id="2827277"/>
    <lineage>
        <taxon>Viruses</taxon>
        <taxon>Duplodnaviria</taxon>
        <taxon>Heunggongvirae</taxon>
        <taxon>Uroviricota</taxon>
        <taxon>Caudoviricetes</taxon>
    </lineage>
</organism>
<evidence type="ECO:0000313" key="2">
    <source>
        <dbReference type="EMBL" id="DAE26099.1"/>
    </source>
</evidence>
<dbReference type="SUPFAM" id="SSF57997">
    <property type="entry name" value="Tropomyosin"/>
    <property type="match status" value="1"/>
</dbReference>
<dbReference type="Gene3D" id="1.10.287.950">
    <property type="entry name" value="Methyl-accepting chemotaxis protein"/>
    <property type="match status" value="1"/>
</dbReference>
<name>A0A8S5R4Q5_9CAUD</name>